<proteinExistence type="predicted"/>
<evidence type="ECO:0000313" key="3">
    <source>
        <dbReference type="EMBL" id="NYE69123.1"/>
    </source>
</evidence>
<dbReference type="PANTHER" id="PTHR33055:SF16">
    <property type="entry name" value="TRANSPOSASE FOR INSERTION SEQUENCE ELEMENT IS1547"/>
    <property type="match status" value="1"/>
</dbReference>
<dbReference type="Proteomes" id="UP000569914">
    <property type="component" value="Unassembled WGS sequence"/>
</dbReference>
<dbReference type="GO" id="GO:0006313">
    <property type="term" value="P:DNA transposition"/>
    <property type="evidence" value="ECO:0007669"/>
    <property type="project" value="InterPro"/>
</dbReference>
<feature type="domain" description="Transposase IS110-like N-terminal" evidence="1">
    <location>
        <begin position="20"/>
        <end position="164"/>
    </location>
</feature>
<protein>
    <submittedName>
        <fullName evidence="4">Transposase</fullName>
    </submittedName>
</protein>
<evidence type="ECO:0000259" key="1">
    <source>
        <dbReference type="Pfam" id="PF01548"/>
    </source>
</evidence>
<dbReference type="AlphaFoldDB" id="A0A7Y9I3D2"/>
<evidence type="ECO:0000313" key="6">
    <source>
        <dbReference type="Proteomes" id="UP000569914"/>
    </source>
</evidence>
<dbReference type="PANTHER" id="PTHR33055">
    <property type="entry name" value="TRANSPOSASE FOR INSERTION SEQUENCE ELEMENT IS1111A"/>
    <property type="match status" value="1"/>
</dbReference>
<comment type="caution">
    <text evidence="4">The sequence shown here is derived from an EMBL/GenBank/DDBJ whole genome shotgun (WGS) entry which is preliminary data.</text>
</comment>
<dbReference type="GO" id="GO:0004803">
    <property type="term" value="F:transposase activity"/>
    <property type="evidence" value="ECO:0007669"/>
    <property type="project" value="InterPro"/>
</dbReference>
<feature type="domain" description="Transposase IS116/IS110/IS902 C-terminal" evidence="2">
    <location>
        <begin position="238"/>
        <end position="321"/>
    </location>
</feature>
<dbReference type="EMBL" id="JACCBU010000001">
    <property type="protein sequence ID" value="NYE70834.1"/>
    <property type="molecule type" value="Genomic_DNA"/>
</dbReference>
<accession>A0A7Y9I3D2</accession>
<dbReference type="Pfam" id="PF02371">
    <property type="entry name" value="Transposase_20"/>
    <property type="match status" value="1"/>
</dbReference>
<dbReference type="EMBL" id="JACCBU010000001">
    <property type="protein sequence ID" value="NYE69123.1"/>
    <property type="molecule type" value="Genomic_DNA"/>
</dbReference>
<dbReference type="InterPro" id="IPR047650">
    <property type="entry name" value="Transpos_IS110"/>
</dbReference>
<dbReference type="InterPro" id="IPR003346">
    <property type="entry name" value="Transposase_20"/>
</dbReference>
<dbReference type="RefSeq" id="WP_179747892.1">
    <property type="nucleotide sequence ID" value="NZ_JACCBU010000001.1"/>
</dbReference>
<dbReference type="InterPro" id="IPR002525">
    <property type="entry name" value="Transp_IS110-like_N"/>
</dbReference>
<dbReference type="Pfam" id="PF01548">
    <property type="entry name" value="DEDD_Tnp_IS110"/>
    <property type="match status" value="1"/>
</dbReference>
<dbReference type="GO" id="GO:0003677">
    <property type="term" value="F:DNA binding"/>
    <property type="evidence" value="ECO:0007669"/>
    <property type="project" value="InterPro"/>
</dbReference>
<evidence type="ECO:0000313" key="5">
    <source>
        <dbReference type="EMBL" id="NYE70834.1"/>
    </source>
</evidence>
<dbReference type="EMBL" id="JACCBU010000001">
    <property type="protein sequence ID" value="NYE69515.1"/>
    <property type="molecule type" value="Genomic_DNA"/>
</dbReference>
<evidence type="ECO:0000313" key="4">
    <source>
        <dbReference type="EMBL" id="NYE69515.1"/>
    </source>
</evidence>
<dbReference type="NCBIfam" id="NF033542">
    <property type="entry name" value="transpos_IS110"/>
    <property type="match status" value="1"/>
</dbReference>
<evidence type="ECO:0000259" key="2">
    <source>
        <dbReference type="Pfam" id="PF02371"/>
    </source>
</evidence>
<keyword evidence="6" id="KW-1185">Reference proteome</keyword>
<gene>
    <name evidence="3" type="ORF">BKA15_000452</name>
    <name evidence="4" type="ORF">BKA15_000844</name>
    <name evidence="5" type="ORF">BKA15_002163</name>
</gene>
<name>A0A7Y9I3D2_9ACTN</name>
<reference evidence="4 6" key="1">
    <citation type="submission" date="2020-07" db="EMBL/GenBank/DDBJ databases">
        <title>Sequencing the genomes of 1000 actinobacteria strains.</title>
        <authorList>
            <person name="Klenk H.-P."/>
        </authorList>
    </citation>
    <scope>NUCLEOTIDE SEQUENCE [LARGE SCALE GENOMIC DNA]</scope>
    <source>
        <strain evidence="4 6">DSM 22083</strain>
    </source>
</reference>
<organism evidence="4 6">
    <name type="scientific">Microlunatus parietis</name>
    <dbReference type="NCBI Taxonomy" id="682979"/>
    <lineage>
        <taxon>Bacteria</taxon>
        <taxon>Bacillati</taxon>
        <taxon>Actinomycetota</taxon>
        <taxon>Actinomycetes</taxon>
        <taxon>Propionibacteriales</taxon>
        <taxon>Propionibacteriaceae</taxon>
        <taxon>Microlunatus</taxon>
    </lineage>
</organism>
<sequence>MPQSPVHSQPGPDPAGEVVLGVDTHKDFHVAVVLSLLGQVLGTRSFRTTAAGYRALLAWAQSLGVVRRAGVEGTGSYGKALTRQLLAAGVAVVEVNQPDRAERRRRGKTDAIDAEAAARAVLSGRATATAKTGNGQVEMLRMFKLARESAVKARTQTLNQLKTMIITADPELRDQLTGLTTPKLVRHCAGLPDQPVTDITAAARYTLRLLARRVQQLTAEITDLARQLKATVTALAPALLQQQGIGPDHAAQLLITAGDNPDRLRSEAAFAALCGVSPIQASSGNTTRHRLNRGGDRHANSALYLIVVCRLRHCPATRAYTARRTADGKSKRDIIRCLKRYIARDIHKIITGALRPAEPAPATP</sequence>